<proteinExistence type="predicted"/>
<accession>A0AAT9JAM9</accession>
<organism evidence="1">
    <name type="scientific">Nitrosopumilaceae spindle-shaped virus</name>
    <dbReference type="NCBI Taxonomy" id="3065433"/>
    <lineage>
        <taxon>Viruses</taxon>
    </lineage>
</organism>
<protein>
    <submittedName>
        <fullName evidence="1">ORF16</fullName>
    </submittedName>
</protein>
<name>A0AAT9JAM9_9VIRU</name>
<reference evidence="1" key="2">
    <citation type="submission" date="2024-03" db="EMBL/GenBank/DDBJ databases">
        <authorList>
            <person name="Ni Y."/>
            <person name="Xu T."/>
            <person name="Yan S."/>
            <person name="Chen L."/>
            <person name="Wang Y."/>
        </authorList>
    </citation>
    <scope>NUCLEOTIDE SEQUENCE</scope>
    <source>
        <strain evidence="1">NTM1</strain>
    </source>
</reference>
<reference evidence="1" key="1">
    <citation type="journal article" date="2024" name="Environ. Microbiol. Rep.">
        <title>Hiding in plain sight: The discovery of complete genomes of 11 hypothetical spindle-shaped viruses that putatively infect mesophilic ammonia-oxidizing archaea.</title>
        <authorList>
            <person name="Ni Y."/>
            <person name="Xu T."/>
            <person name="Yan S."/>
            <person name="Chen L."/>
            <person name="Wang Y."/>
        </authorList>
    </citation>
    <scope>NUCLEOTIDE SEQUENCE</scope>
    <source>
        <strain evidence="1">NTM1</strain>
    </source>
</reference>
<evidence type="ECO:0000313" key="1">
    <source>
        <dbReference type="EMBL" id="DBA51974.1"/>
    </source>
</evidence>
<sequence>MKIDGVSINGHYPNCVCDKCGEGRKFIGVLRQK</sequence>
<dbReference type="EMBL" id="BK067788">
    <property type="protein sequence ID" value="DBA51974.1"/>
    <property type="molecule type" value="Genomic_DNA"/>
</dbReference>